<name>J9GMG6_9ZZZZ</name>
<feature type="domain" description="Sialidase" evidence="1">
    <location>
        <begin position="169"/>
        <end position="344"/>
    </location>
</feature>
<organism evidence="2">
    <name type="scientific">gut metagenome</name>
    <dbReference type="NCBI Taxonomy" id="749906"/>
    <lineage>
        <taxon>unclassified sequences</taxon>
        <taxon>metagenomes</taxon>
        <taxon>organismal metagenomes</taxon>
    </lineage>
</organism>
<evidence type="ECO:0000259" key="1">
    <source>
        <dbReference type="Pfam" id="PF13088"/>
    </source>
</evidence>
<dbReference type="Pfam" id="PF13088">
    <property type="entry name" value="BNR_2"/>
    <property type="match status" value="1"/>
</dbReference>
<protein>
    <recommendedName>
        <fullName evidence="1">Sialidase domain-containing protein</fullName>
    </recommendedName>
</protein>
<dbReference type="SUPFAM" id="SSF110296">
    <property type="entry name" value="Oligoxyloglucan reducing end-specific cellobiohydrolase"/>
    <property type="match status" value="1"/>
</dbReference>
<gene>
    <name evidence="2" type="ORF">EVA_03160</name>
</gene>
<comment type="caution">
    <text evidence="2">The sequence shown here is derived from an EMBL/GenBank/DDBJ whole genome shotgun (WGS) entry which is preliminary data.</text>
</comment>
<dbReference type="AlphaFoldDB" id="J9GMG6"/>
<accession>J9GMG6</accession>
<dbReference type="Gene3D" id="2.120.10.10">
    <property type="match status" value="1"/>
</dbReference>
<dbReference type="PANTHER" id="PTHR43752">
    <property type="entry name" value="BNR/ASP-BOX REPEAT FAMILY PROTEIN"/>
    <property type="match status" value="1"/>
</dbReference>
<dbReference type="PANTHER" id="PTHR43752:SF2">
    <property type="entry name" value="BNR_ASP-BOX REPEAT FAMILY PROTEIN"/>
    <property type="match status" value="1"/>
</dbReference>
<dbReference type="CDD" id="cd15482">
    <property type="entry name" value="Sialidase_non-viral"/>
    <property type="match status" value="1"/>
</dbReference>
<dbReference type="EMBL" id="AMCI01000552">
    <property type="protein sequence ID" value="EJX08724.1"/>
    <property type="molecule type" value="Genomic_DNA"/>
</dbReference>
<proteinExistence type="predicted"/>
<reference evidence="2" key="1">
    <citation type="journal article" date="2012" name="PLoS ONE">
        <title>Gene sets for utilization of primary and secondary nutrition supplies in the distal gut of endangered iberian lynx.</title>
        <authorList>
            <person name="Alcaide M."/>
            <person name="Messina E."/>
            <person name="Richter M."/>
            <person name="Bargiela R."/>
            <person name="Peplies J."/>
            <person name="Huws S.A."/>
            <person name="Newbold C.J."/>
            <person name="Golyshin P.N."/>
            <person name="Simon M.A."/>
            <person name="Lopez G."/>
            <person name="Yakimov M.M."/>
            <person name="Ferrer M."/>
        </authorList>
    </citation>
    <scope>NUCLEOTIDE SEQUENCE</scope>
</reference>
<sequence>MNETMRNMNSLKHTLKLTKKGSFHRIFKGTLKAAVLGLWAGTSLQAQAQTQLPASIDSVFAPVRVATPPSDAYIGLSLLEDGEIRHYNVGEQAAPGSFYLSSKDHGLTWKQVRCPREMLSADRRSPLSGEYIRLVNMLDQGVYCIRTEGGLTGNRTLTKVSDTRSIMIKPPVFIRGGQRIVVAAHGDVSPKGCYTYVSDDDGRTWQRSNIVTSPNHEGGGFHDGIRWNHGAVEPTVVERTDGTLWMLMRTSQDQHYEAFSSDGGLTWSESRPSPFYGTITMPTIGRLADGRLLFFWCNTTPLPEMGGTNGVWDDVFTNRDVTHVAISEDDGQTWKGFRELFRDPLRNAYDYALRGGGIDRGVHQAQFVEPVPGKIVASIGQHPLHRSLLVFDVDWLYETEQYCDFSDMLDQWTTFNYLKGIKGHCAYNRAEGCSLLPHPEKPGKQILHVKYRPDASLVTDARGAVWNFPAMRQGTFTASLRIPEGSQEVSLLLNDRWFNPSDTVARYHCQYALKLDREALGIRDNAWHEVTLTWDLDHKKPVARVYVDGRKRSLRLPLEHASAAGISYVHFLADPAPDNSGVQVEWVRAKSVQR</sequence>
<evidence type="ECO:0000313" key="2">
    <source>
        <dbReference type="EMBL" id="EJX08724.1"/>
    </source>
</evidence>
<dbReference type="InterPro" id="IPR011040">
    <property type="entry name" value="Sialidase"/>
</dbReference>